<organism evidence="2">
    <name type="scientific">Noctiluca scintillans</name>
    <name type="common">Sea sparkle</name>
    <name type="synonym">Red tide dinoflagellate</name>
    <dbReference type="NCBI Taxonomy" id="2966"/>
    <lineage>
        <taxon>Eukaryota</taxon>
        <taxon>Sar</taxon>
        <taxon>Alveolata</taxon>
        <taxon>Dinophyceae</taxon>
        <taxon>Noctilucales</taxon>
        <taxon>Noctilucaceae</taxon>
        <taxon>Noctiluca</taxon>
    </lineage>
</organism>
<dbReference type="InterPro" id="IPR019410">
    <property type="entry name" value="Methyltransf_16"/>
</dbReference>
<dbReference type="PANTHER" id="PTHR14614">
    <property type="entry name" value="HEPATOCELLULAR CARCINOMA-ASSOCIATED ANTIGEN"/>
    <property type="match status" value="1"/>
</dbReference>
<evidence type="ECO:0000313" key="2">
    <source>
        <dbReference type="EMBL" id="CAD8864625.1"/>
    </source>
</evidence>
<protein>
    <recommendedName>
        <fullName evidence="3">Calmodulin-lysine N-methyltransferase</fullName>
    </recommendedName>
</protein>
<gene>
    <name evidence="2" type="ORF">NSCI0253_LOCUS38980</name>
</gene>
<reference evidence="2" key="1">
    <citation type="submission" date="2021-01" db="EMBL/GenBank/DDBJ databases">
        <authorList>
            <person name="Corre E."/>
            <person name="Pelletier E."/>
            <person name="Niang G."/>
            <person name="Scheremetjew M."/>
            <person name="Finn R."/>
            <person name="Kale V."/>
            <person name="Holt S."/>
            <person name="Cochrane G."/>
            <person name="Meng A."/>
            <person name="Brown T."/>
            <person name="Cohen L."/>
        </authorList>
    </citation>
    <scope>NUCLEOTIDE SEQUENCE</scope>
</reference>
<dbReference type="Pfam" id="PF10294">
    <property type="entry name" value="Methyltransf_16"/>
    <property type="match status" value="1"/>
</dbReference>
<feature type="region of interest" description="Disordered" evidence="1">
    <location>
        <begin position="207"/>
        <end position="228"/>
    </location>
</feature>
<evidence type="ECO:0008006" key="3">
    <source>
        <dbReference type="Google" id="ProtNLM"/>
    </source>
</evidence>
<dbReference type="EMBL" id="HBFQ01054817">
    <property type="protein sequence ID" value="CAD8864625.1"/>
    <property type="molecule type" value="Transcribed_RNA"/>
</dbReference>
<dbReference type="Gene3D" id="3.40.50.150">
    <property type="entry name" value="Vaccinia Virus protein VP39"/>
    <property type="match status" value="1"/>
</dbReference>
<sequence length="228" mass="24183">MPRFPRRAPTPQLQWLPKWTTTICCVHEQFALEIAELARPPHINEFPAITGNGIWKASELLGRWILSGGAGRLEHRRCVEMGAGLGLAGLAAACCGAHVLLTDLPANLPALVENSRRNSRHVSAAGGTVAVAELDWGVVAAGGDSANKATDMVSSVLGGAAEVILGADISWSSGLCELLLAPILALSVANVREAGWRCTSPMRHAMVGEGKARHQKDLRHSQLTPLQD</sequence>
<proteinExistence type="predicted"/>
<name>A0A7S1FGG0_NOCSC</name>
<accession>A0A7S1FGG0</accession>
<dbReference type="InterPro" id="IPR029063">
    <property type="entry name" value="SAM-dependent_MTases_sf"/>
</dbReference>
<dbReference type="AlphaFoldDB" id="A0A7S1FGG0"/>
<evidence type="ECO:0000256" key="1">
    <source>
        <dbReference type="SAM" id="MobiDB-lite"/>
    </source>
</evidence>
<dbReference type="SUPFAM" id="SSF53335">
    <property type="entry name" value="S-adenosyl-L-methionine-dependent methyltransferases"/>
    <property type="match status" value="1"/>
</dbReference>